<dbReference type="GO" id="GO:0046872">
    <property type="term" value="F:metal ion binding"/>
    <property type="evidence" value="ECO:0007669"/>
    <property type="project" value="UniProtKB-KW"/>
</dbReference>
<accession>A0A0D4C280</accession>
<dbReference type="Proteomes" id="UP000061839">
    <property type="component" value="Chromosome"/>
</dbReference>
<dbReference type="SUPFAM" id="SSF54826">
    <property type="entry name" value="Enolase N-terminal domain-like"/>
    <property type="match status" value="1"/>
</dbReference>
<dbReference type="SFLD" id="SFLDS00001">
    <property type="entry name" value="Enolase"/>
    <property type="match status" value="1"/>
</dbReference>
<dbReference type="PANTHER" id="PTHR48073">
    <property type="entry name" value="O-SUCCINYLBENZOATE SYNTHASE-RELATED"/>
    <property type="match status" value="1"/>
</dbReference>
<dbReference type="EMBL" id="CP011005">
    <property type="protein sequence ID" value="AJT42698.1"/>
    <property type="molecule type" value="Genomic_DNA"/>
</dbReference>
<evidence type="ECO:0000256" key="3">
    <source>
        <dbReference type="ARBA" id="ARBA00023235"/>
    </source>
</evidence>
<evidence type="ECO:0000313" key="5">
    <source>
        <dbReference type="EMBL" id="AJT42698.1"/>
    </source>
</evidence>
<evidence type="ECO:0000256" key="2">
    <source>
        <dbReference type="ARBA" id="ARBA00022723"/>
    </source>
</evidence>
<feature type="domain" description="Mandelate racemase/muconate lactonizing enzyme C-terminal" evidence="4">
    <location>
        <begin position="142"/>
        <end position="239"/>
    </location>
</feature>
<dbReference type="InterPro" id="IPR036849">
    <property type="entry name" value="Enolase-like_C_sf"/>
</dbReference>
<reference evidence="5 6" key="1">
    <citation type="journal article" date="2015" name="Genome Announc.">
        <title>Complete Genome Sequencing of Protease-Producing Novel Arthrobacter sp. Strain IHBB 11108 Using PacBio Single-Molecule Real-Time Sequencing Technology.</title>
        <authorList>
            <person name="Kiran S."/>
            <person name="Swarnkar M.K."/>
            <person name="Pal M."/>
            <person name="Thakur R."/>
            <person name="Tewari R."/>
            <person name="Singh A.K."/>
            <person name="Gulati A."/>
        </authorList>
    </citation>
    <scope>NUCLEOTIDE SEQUENCE [LARGE SCALE GENOMIC DNA]</scope>
    <source>
        <strain evidence="5 6">IHBB 11108</strain>
    </source>
</reference>
<dbReference type="Pfam" id="PF02746">
    <property type="entry name" value="MR_MLE_N"/>
    <property type="match status" value="1"/>
</dbReference>
<evidence type="ECO:0000256" key="1">
    <source>
        <dbReference type="ARBA" id="ARBA00008031"/>
    </source>
</evidence>
<dbReference type="SFLD" id="SFLDF00009">
    <property type="entry name" value="o-succinylbenzoate_synthase"/>
    <property type="match status" value="1"/>
</dbReference>
<evidence type="ECO:0000259" key="4">
    <source>
        <dbReference type="SMART" id="SM00922"/>
    </source>
</evidence>
<dbReference type="Gene3D" id="3.30.390.10">
    <property type="entry name" value="Enolase-like, N-terminal domain"/>
    <property type="match status" value="1"/>
</dbReference>
<evidence type="ECO:0000313" key="6">
    <source>
        <dbReference type="Proteomes" id="UP000061839"/>
    </source>
</evidence>
<dbReference type="Pfam" id="PF13378">
    <property type="entry name" value="MR_MLE_C"/>
    <property type="match status" value="1"/>
</dbReference>
<dbReference type="SFLD" id="SFLDG00180">
    <property type="entry name" value="muconate_cycloisomerase"/>
    <property type="match status" value="1"/>
</dbReference>
<protein>
    <recommendedName>
        <fullName evidence="4">Mandelate racemase/muconate lactonizing enzyme C-terminal domain-containing protein</fullName>
    </recommendedName>
</protein>
<comment type="similarity">
    <text evidence="1">Belongs to the mandelate racemase/muconate lactonizing enzyme family.</text>
</comment>
<dbReference type="InterPro" id="IPR013341">
    <property type="entry name" value="Mandelate_racemase_N_dom"/>
</dbReference>
<keyword evidence="6" id="KW-1185">Reference proteome</keyword>
<dbReference type="InterPro" id="IPR029017">
    <property type="entry name" value="Enolase-like_N"/>
</dbReference>
<dbReference type="Gene3D" id="3.20.20.120">
    <property type="entry name" value="Enolase-like C-terminal domain"/>
    <property type="match status" value="1"/>
</dbReference>
<gene>
    <name evidence="5" type="ORF">UM93_16675</name>
</gene>
<dbReference type="InterPro" id="IPR013342">
    <property type="entry name" value="Mandelate_racemase_C"/>
</dbReference>
<keyword evidence="2" id="KW-0479">Metal-binding</keyword>
<proteinExistence type="inferred from homology"/>
<dbReference type="AlphaFoldDB" id="A0A0D4C280"/>
<dbReference type="SUPFAM" id="SSF51604">
    <property type="entry name" value="Enolase C-terminal domain-like"/>
    <property type="match status" value="1"/>
</dbReference>
<dbReference type="PATRIC" id="fig|1618207.4.peg.3388"/>
<organism evidence="5 6">
    <name type="scientific">Psychromicrobium lacuslunae</name>
    <dbReference type="NCBI Taxonomy" id="1618207"/>
    <lineage>
        <taxon>Bacteria</taxon>
        <taxon>Bacillati</taxon>
        <taxon>Actinomycetota</taxon>
        <taxon>Actinomycetes</taxon>
        <taxon>Micrococcales</taxon>
        <taxon>Micrococcaceae</taxon>
        <taxon>Psychromicrobium</taxon>
    </lineage>
</organism>
<dbReference type="STRING" id="1618207.UM93_16675"/>
<keyword evidence="3" id="KW-0413">Isomerase</keyword>
<dbReference type="SMART" id="SM00922">
    <property type="entry name" value="MR_MLE"/>
    <property type="match status" value="1"/>
</dbReference>
<dbReference type="GO" id="GO:0016854">
    <property type="term" value="F:racemase and epimerase activity"/>
    <property type="evidence" value="ECO:0007669"/>
    <property type="project" value="UniProtKB-ARBA"/>
</dbReference>
<dbReference type="HOGENOM" id="CLU_030273_4_0_11"/>
<name>A0A0D4C280_9MICC</name>
<sequence length="364" mass="38509">MVSSASAQLSLSAHRLRVPLANPFTTAVRSATELETVLVRLMDAEGRSAWGETPVSKVTGVSAEASIRGIEGPLRELLQAAPSLDEALVALQLSEQPAAIRSAVDCALHDLRAQQAGEPLARQLGAQSLRVRTDMTLSVAEASELVPKAVALIEQGFGCLKIKIDAQHDAVTALREVRRAVGPRPVLRADANQAFEVAEAIRVIRELEDSEVNLSLVEQPVVAADLPGLAEVSRAVETPVMADESIWTMSDLLELLRLRAAPMVNIKLAKTGGLSQAVEMLNYARAEGLRVVIGCMLESHVGISAAATLAALLPEDDQDLDGGLWLRESPILGGAEYRGSQILLSDAPGLGISGVRGLTNPLGE</sequence>
<dbReference type="KEGG" id="ari:UM93_16675"/>
<dbReference type="InterPro" id="IPR029065">
    <property type="entry name" value="Enolase_C-like"/>
</dbReference>
<dbReference type="PANTHER" id="PTHR48073:SF2">
    <property type="entry name" value="O-SUCCINYLBENZOATE SYNTHASE"/>
    <property type="match status" value="1"/>
</dbReference>